<proteinExistence type="predicted"/>
<organism evidence="4 5">
    <name type="scientific">Deinococcus sedimenti</name>
    <dbReference type="NCBI Taxonomy" id="1867090"/>
    <lineage>
        <taxon>Bacteria</taxon>
        <taxon>Thermotogati</taxon>
        <taxon>Deinococcota</taxon>
        <taxon>Deinococci</taxon>
        <taxon>Deinococcales</taxon>
        <taxon>Deinococcaceae</taxon>
        <taxon>Deinococcus</taxon>
    </lineage>
</organism>
<dbReference type="InterPro" id="IPR050766">
    <property type="entry name" value="Bact_Lucif_Oxidored"/>
</dbReference>
<evidence type="ECO:0000256" key="1">
    <source>
        <dbReference type="ARBA" id="ARBA00007789"/>
    </source>
</evidence>
<keyword evidence="4" id="KW-0560">Oxidoreductase</keyword>
<feature type="domain" description="Luciferase-like" evidence="3">
    <location>
        <begin position="12"/>
        <end position="140"/>
    </location>
</feature>
<keyword evidence="4" id="KW-0503">Monooxygenase</keyword>
<dbReference type="PANTHER" id="PTHR30137:SF6">
    <property type="entry name" value="LUCIFERASE-LIKE MONOOXYGENASE"/>
    <property type="match status" value="1"/>
</dbReference>
<evidence type="ECO:0000256" key="2">
    <source>
        <dbReference type="SAM" id="MobiDB-lite"/>
    </source>
</evidence>
<dbReference type="GO" id="GO:0004497">
    <property type="term" value="F:monooxygenase activity"/>
    <property type="evidence" value="ECO:0007669"/>
    <property type="project" value="UniProtKB-KW"/>
</dbReference>
<dbReference type="RefSeq" id="WP_189071262.1">
    <property type="nucleotide sequence ID" value="NZ_BMQN01000001.1"/>
</dbReference>
<reference evidence="5" key="1">
    <citation type="journal article" date="2019" name="Int. J. Syst. Evol. Microbiol.">
        <title>The Global Catalogue of Microorganisms (GCM) 10K type strain sequencing project: providing services to taxonomists for standard genome sequencing and annotation.</title>
        <authorList>
            <consortium name="The Broad Institute Genomics Platform"/>
            <consortium name="The Broad Institute Genome Sequencing Center for Infectious Disease"/>
            <person name="Wu L."/>
            <person name="Ma J."/>
        </authorList>
    </citation>
    <scope>NUCLEOTIDE SEQUENCE [LARGE SCALE GENOMIC DNA]</scope>
    <source>
        <strain evidence="5">JCM 31405</strain>
    </source>
</reference>
<accession>A0ABQ2S0C0</accession>
<protein>
    <submittedName>
        <fullName evidence="4">FMN-linked alkanal monooxygenase</fullName>
    </submittedName>
</protein>
<comment type="caution">
    <text evidence="4">The sequence shown here is derived from an EMBL/GenBank/DDBJ whole genome shotgun (WGS) entry which is preliminary data.</text>
</comment>
<evidence type="ECO:0000313" key="4">
    <source>
        <dbReference type="EMBL" id="GGR78331.1"/>
    </source>
</evidence>
<sequence length="319" mass="33398">MTVQLSVLDPVPLSCGQSPRDALRAAIQLAQTAERSGYRRVWYAEHHLPRAAVCPAPAVLVAAVAAATERIRVGSGGVVLRHHAPWHVAETFSTLAALHPGRIDLGVAGGTGADEQTTRRLGGDGTPYPDRLAALDEALRDLNADVHGWVLGASARSAELAATLGWHYGSGNVTGDPGDVQAYREQHTARRHAGPTVALAVAVVCADTTEAALHLARSHRAYFSAQGTAPGGQPVPPPAGLPVTPGPLALYPRLVVGDPVTVRSALNALARRYGADELALLTITHDPQARRHSYALIAEAFAQAAPPPIHLPHQPGGYL</sequence>
<dbReference type="EMBL" id="BMQN01000001">
    <property type="protein sequence ID" value="GGR78331.1"/>
    <property type="molecule type" value="Genomic_DNA"/>
</dbReference>
<feature type="region of interest" description="Disordered" evidence="2">
    <location>
        <begin position="107"/>
        <end position="127"/>
    </location>
</feature>
<evidence type="ECO:0000259" key="3">
    <source>
        <dbReference type="Pfam" id="PF00296"/>
    </source>
</evidence>
<dbReference type="Pfam" id="PF00296">
    <property type="entry name" value="Bac_luciferase"/>
    <property type="match status" value="1"/>
</dbReference>
<dbReference type="InterPro" id="IPR011251">
    <property type="entry name" value="Luciferase-like_dom"/>
</dbReference>
<dbReference type="PANTHER" id="PTHR30137">
    <property type="entry name" value="LUCIFERASE-LIKE MONOOXYGENASE"/>
    <property type="match status" value="1"/>
</dbReference>
<comment type="similarity">
    <text evidence="1">To bacterial alkanal monooxygenase alpha and beta chains.</text>
</comment>
<gene>
    <name evidence="4" type="ORF">GCM10008960_01400</name>
</gene>
<dbReference type="Gene3D" id="3.20.20.30">
    <property type="entry name" value="Luciferase-like domain"/>
    <property type="match status" value="2"/>
</dbReference>
<evidence type="ECO:0000313" key="5">
    <source>
        <dbReference type="Proteomes" id="UP000644548"/>
    </source>
</evidence>
<dbReference type="InterPro" id="IPR036661">
    <property type="entry name" value="Luciferase-like_sf"/>
</dbReference>
<dbReference type="SUPFAM" id="SSF51679">
    <property type="entry name" value="Bacterial luciferase-like"/>
    <property type="match status" value="1"/>
</dbReference>
<dbReference type="Proteomes" id="UP000644548">
    <property type="component" value="Unassembled WGS sequence"/>
</dbReference>
<dbReference type="InterPro" id="IPR019949">
    <property type="entry name" value="CmoO-like"/>
</dbReference>
<keyword evidence="5" id="KW-1185">Reference proteome</keyword>
<name>A0ABQ2S0C0_9DEIO</name>
<dbReference type="NCBIfam" id="TIGR03558">
    <property type="entry name" value="oxido_grp_1"/>
    <property type="match status" value="1"/>
</dbReference>